<sequence>MNGMDVLRESLDEHADLASGGAGLLDDVTTGAARLRRRRRITAATAAGVLVLAVVATLAAGQFARPALTPAAPYSRGMLQLGASVAAGSGFELQGYVTSPDVQRLVLGQEVQAEVHDPGTYDPSTLAGAERIGLGNGATGFALPVFTPKDAPGTAVAAVARRDATGAWIIAYGKVPQDLLVKAAVAVQIGPPRDVRAPLRLGFVPDGLRAVSVDSRPADVLTILSFQDADHRLVLWAMSQLGQNVQFAALFGPPVPIAGHDTWYVTKDNSDWFGDNDTSAAALVVQYEPGCSLTLRTPDARTVTRAMLEQMARETRFGSCTDRSTWTTLLG</sequence>
<organism evidence="2 3">
    <name type="scientific">Dactylosporangium matsuzakiense</name>
    <dbReference type="NCBI Taxonomy" id="53360"/>
    <lineage>
        <taxon>Bacteria</taxon>
        <taxon>Bacillati</taxon>
        <taxon>Actinomycetota</taxon>
        <taxon>Actinomycetes</taxon>
        <taxon>Micromonosporales</taxon>
        <taxon>Micromonosporaceae</taxon>
        <taxon>Dactylosporangium</taxon>
    </lineage>
</organism>
<dbReference type="AlphaFoldDB" id="A0A9W6NR10"/>
<feature type="transmembrane region" description="Helical" evidence="1">
    <location>
        <begin position="41"/>
        <end position="64"/>
    </location>
</feature>
<proteinExistence type="predicted"/>
<reference evidence="2" key="1">
    <citation type="journal article" date="2014" name="Int. J. Syst. Evol. Microbiol.">
        <title>Complete genome sequence of Corynebacterium casei LMG S-19264T (=DSM 44701T), isolated from a smear-ripened cheese.</title>
        <authorList>
            <consortium name="US DOE Joint Genome Institute (JGI-PGF)"/>
            <person name="Walter F."/>
            <person name="Albersmeier A."/>
            <person name="Kalinowski J."/>
            <person name="Ruckert C."/>
        </authorList>
    </citation>
    <scope>NUCLEOTIDE SEQUENCE</scope>
    <source>
        <strain evidence="2">VKM Ac-1321</strain>
    </source>
</reference>
<evidence type="ECO:0000313" key="3">
    <source>
        <dbReference type="Proteomes" id="UP001143480"/>
    </source>
</evidence>
<reference evidence="2" key="2">
    <citation type="submission" date="2023-01" db="EMBL/GenBank/DDBJ databases">
        <authorList>
            <person name="Sun Q."/>
            <person name="Evtushenko L."/>
        </authorList>
    </citation>
    <scope>NUCLEOTIDE SEQUENCE</scope>
    <source>
        <strain evidence="2">VKM Ac-1321</strain>
    </source>
</reference>
<dbReference type="RefSeq" id="WP_261958905.1">
    <property type="nucleotide sequence ID" value="NZ_BAAAXA010000001.1"/>
</dbReference>
<accession>A0A9W6NR10</accession>
<keyword evidence="1" id="KW-0472">Membrane</keyword>
<gene>
    <name evidence="2" type="ORF">GCM10017581_074440</name>
</gene>
<evidence type="ECO:0000313" key="2">
    <source>
        <dbReference type="EMBL" id="GLL05697.1"/>
    </source>
</evidence>
<evidence type="ECO:0000256" key="1">
    <source>
        <dbReference type="SAM" id="Phobius"/>
    </source>
</evidence>
<name>A0A9W6NR10_9ACTN</name>
<keyword evidence="1" id="KW-0812">Transmembrane</keyword>
<dbReference type="Proteomes" id="UP001143480">
    <property type="component" value="Unassembled WGS sequence"/>
</dbReference>
<keyword evidence="3" id="KW-1185">Reference proteome</keyword>
<comment type="caution">
    <text evidence="2">The sequence shown here is derived from an EMBL/GenBank/DDBJ whole genome shotgun (WGS) entry which is preliminary data.</text>
</comment>
<keyword evidence="1" id="KW-1133">Transmembrane helix</keyword>
<dbReference type="EMBL" id="BSFP01000061">
    <property type="protein sequence ID" value="GLL05697.1"/>
    <property type="molecule type" value="Genomic_DNA"/>
</dbReference>
<protein>
    <submittedName>
        <fullName evidence="2">Uncharacterized protein</fullName>
    </submittedName>
</protein>